<reference evidence="1 2" key="1">
    <citation type="journal article" date="2018" name="FEMS Microbiol. Ecol.">
        <title>Co-invading symbiotic mutualists of Medicago polymorpha retain high ancestral diversity and contain diverse accessory genomes.</title>
        <authorList>
            <person name="Porter S.S."/>
            <person name="Faber-Hammond J.J."/>
            <person name="Friesen M.L."/>
        </authorList>
    </citation>
    <scope>NUCLEOTIDE SEQUENCE [LARGE SCALE GENOMIC DNA]</scope>
    <source>
        <strain evidence="1 2">Str16</strain>
    </source>
</reference>
<proteinExistence type="predicted"/>
<accession>A0ABX4TKQ5</accession>
<evidence type="ECO:0000313" key="1">
    <source>
        <dbReference type="EMBL" id="PLU03014.1"/>
    </source>
</evidence>
<sequence length="95" mass="10335">MRGCPGRRLVEIVAPLFAPRAPLASLGTWIGRVTLSALIAFEEPLEELRAALAAFHRGSDPIITLFTCGEIDGRTLEAWADAIEFREDIQLESGA</sequence>
<dbReference type="EMBL" id="NBUC01000073">
    <property type="protein sequence ID" value="PLU03014.1"/>
    <property type="molecule type" value="Genomic_DNA"/>
</dbReference>
<protein>
    <submittedName>
        <fullName evidence="1">Uncharacterized protein</fullName>
    </submittedName>
</protein>
<comment type="caution">
    <text evidence="1">The sequence shown here is derived from an EMBL/GenBank/DDBJ whole genome shotgun (WGS) entry which is preliminary data.</text>
</comment>
<name>A0ABX4TKQ5_9HYPH</name>
<dbReference type="Proteomes" id="UP001190825">
    <property type="component" value="Unassembled WGS sequence"/>
</dbReference>
<organism evidence="1 2">
    <name type="scientific">Sinorhizobium medicae</name>
    <dbReference type="NCBI Taxonomy" id="110321"/>
    <lineage>
        <taxon>Bacteria</taxon>
        <taxon>Pseudomonadati</taxon>
        <taxon>Pseudomonadota</taxon>
        <taxon>Alphaproteobacteria</taxon>
        <taxon>Hyphomicrobiales</taxon>
        <taxon>Rhizobiaceae</taxon>
        <taxon>Sinorhizobium/Ensifer group</taxon>
        <taxon>Sinorhizobium</taxon>
    </lineage>
</organism>
<evidence type="ECO:0000313" key="2">
    <source>
        <dbReference type="Proteomes" id="UP001190825"/>
    </source>
</evidence>
<gene>
    <name evidence="1" type="ORF">BMJ33_15510</name>
</gene>
<keyword evidence="2" id="KW-1185">Reference proteome</keyword>